<dbReference type="Pfam" id="PF00255">
    <property type="entry name" value="GSHPx"/>
    <property type="match status" value="1"/>
</dbReference>
<evidence type="ECO:0000256" key="2">
    <source>
        <dbReference type="ARBA" id="ARBA00022559"/>
    </source>
</evidence>
<evidence type="ECO:0000313" key="6">
    <source>
        <dbReference type="EMBL" id="ACJ33692.1"/>
    </source>
</evidence>
<accession>B7GJM2</accession>
<dbReference type="InterPro" id="IPR029760">
    <property type="entry name" value="GPX_CS"/>
</dbReference>
<gene>
    <name evidence="6" type="primary">bsaA</name>
    <name evidence="6" type="ordered locus">Aflv_1322</name>
</gene>
<dbReference type="PRINTS" id="PR01011">
    <property type="entry name" value="GLUTPROXDASE"/>
</dbReference>
<evidence type="ECO:0000313" key="7">
    <source>
        <dbReference type="Proteomes" id="UP000000742"/>
    </source>
</evidence>
<organism evidence="6 7">
    <name type="scientific">Anoxybacillus flavithermus (strain DSM 21510 / WK1)</name>
    <dbReference type="NCBI Taxonomy" id="491915"/>
    <lineage>
        <taxon>Bacteria</taxon>
        <taxon>Bacillati</taxon>
        <taxon>Bacillota</taxon>
        <taxon>Bacilli</taxon>
        <taxon>Bacillales</taxon>
        <taxon>Anoxybacillaceae</taxon>
        <taxon>Anoxybacillus</taxon>
    </lineage>
</organism>
<protein>
    <recommendedName>
        <fullName evidence="5">Glutathione peroxidase</fullName>
    </recommendedName>
</protein>
<dbReference type="InterPro" id="IPR029759">
    <property type="entry name" value="GPX_AS"/>
</dbReference>
<dbReference type="PIRSF" id="PIRSF000303">
    <property type="entry name" value="Glutathion_perox"/>
    <property type="match status" value="1"/>
</dbReference>
<reference evidence="6 7" key="1">
    <citation type="journal article" date="2008" name="Genome Biol.">
        <title>Encapsulated in silica: genome, proteome and physiology of the thermophilic bacterium Anoxybacillus flavithermus WK1.</title>
        <authorList>
            <person name="Saw J.H."/>
            <person name="Mountain B.W."/>
            <person name="Feng L."/>
            <person name="Omelchenko M.V."/>
            <person name="Hou S."/>
            <person name="Saito J.A."/>
            <person name="Stott M.B."/>
            <person name="Li D."/>
            <person name="Zhao G."/>
            <person name="Wu J."/>
            <person name="Galperin M.Y."/>
            <person name="Koonin E.V."/>
            <person name="Makarova K.S."/>
            <person name="Wolf Y.I."/>
            <person name="Rigden D.J."/>
            <person name="Dunfield P.F."/>
            <person name="Wang L."/>
            <person name="Alam M."/>
        </authorList>
    </citation>
    <scope>NUCLEOTIDE SEQUENCE [LARGE SCALE GENOMIC DNA]</scope>
    <source>
        <strain evidence="7">DSM 21510 / WK1</strain>
    </source>
</reference>
<dbReference type="InterPro" id="IPR036249">
    <property type="entry name" value="Thioredoxin-like_sf"/>
</dbReference>
<dbReference type="CDD" id="cd00340">
    <property type="entry name" value="GSH_Peroxidase"/>
    <property type="match status" value="1"/>
</dbReference>
<evidence type="ECO:0000256" key="5">
    <source>
        <dbReference type="RuleBase" id="RU000499"/>
    </source>
</evidence>
<dbReference type="InterPro" id="IPR000889">
    <property type="entry name" value="Glutathione_peroxidase"/>
</dbReference>
<dbReference type="PANTHER" id="PTHR11592:SF78">
    <property type="entry name" value="GLUTATHIONE PEROXIDASE"/>
    <property type="match status" value="1"/>
</dbReference>
<comment type="similarity">
    <text evidence="1 5">Belongs to the glutathione peroxidase family.</text>
</comment>
<dbReference type="KEGG" id="afl:Aflv_1322"/>
<dbReference type="Proteomes" id="UP000000742">
    <property type="component" value="Chromosome"/>
</dbReference>
<dbReference type="HOGENOM" id="CLU_029507_2_2_9"/>
<dbReference type="GO" id="GO:0004601">
    <property type="term" value="F:peroxidase activity"/>
    <property type="evidence" value="ECO:0007669"/>
    <property type="project" value="UniProtKB-KW"/>
</dbReference>
<dbReference type="SUPFAM" id="SSF52833">
    <property type="entry name" value="Thioredoxin-like"/>
    <property type="match status" value="1"/>
</dbReference>
<evidence type="ECO:0000256" key="3">
    <source>
        <dbReference type="ARBA" id="ARBA00023002"/>
    </source>
</evidence>
<dbReference type="PROSITE" id="PS51355">
    <property type="entry name" value="GLUTATHIONE_PEROXID_3"/>
    <property type="match status" value="1"/>
</dbReference>
<dbReference type="STRING" id="491915.Aflv_1322"/>
<dbReference type="AlphaFoldDB" id="B7GJM2"/>
<dbReference type="PROSITE" id="PS00763">
    <property type="entry name" value="GLUTATHIONE_PEROXID_2"/>
    <property type="match status" value="1"/>
</dbReference>
<evidence type="ECO:0000256" key="1">
    <source>
        <dbReference type="ARBA" id="ARBA00006926"/>
    </source>
</evidence>
<dbReference type="Gene3D" id="3.40.30.10">
    <property type="entry name" value="Glutaredoxin"/>
    <property type="match status" value="1"/>
</dbReference>
<dbReference type="PROSITE" id="PS00460">
    <property type="entry name" value="GLUTATHIONE_PEROXID_1"/>
    <property type="match status" value="1"/>
</dbReference>
<evidence type="ECO:0000256" key="4">
    <source>
        <dbReference type="PIRSR" id="PIRSR000303-1"/>
    </source>
</evidence>
<dbReference type="GO" id="GO:0034599">
    <property type="term" value="P:cellular response to oxidative stress"/>
    <property type="evidence" value="ECO:0007669"/>
    <property type="project" value="TreeGrafter"/>
</dbReference>
<dbReference type="EMBL" id="CP000922">
    <property type="protein sequence ID" value="ACJ33692.1"/>
    <property type="molecule type" value="Genomic_DNA"/>
</dbReference>
<feature type="active site" evidence="4">
    <location>
        <position position="60"/>
    </location>
</feature>
<proteinExistence type="inferred from homology"/>
<dbReference type="PANTHER" id="PTHR11592">
    <property type="entry name" value="GLUTATHIONE PEROXIDASE"/>
    <property type="match status" value="1"/>
</dbReference>
<name>B7GJM2_ANOFW</name>
<sequence length="189" mass="21587">MSESKHHLCRKNDSYVTIALKEECEMNIYDFHVRTIRGEEQSLAQYKGKVLLIVNTASKCGLTPQYEQLQQLYDKYKEQGLVVLGFPCNQFGNQEPGSEEDISQFCQLNYGVTFPMFAKVDVNGPNAHPLFVYLTEQAPGMLGTKAVKWNFTKFLVDRNGQVVARFAPTTKPFELEQHIEALLRETVSR</sequence>
<keyword evidence="3 5" id="KW-0560">Oxidoreductase</keyword>
<dbReference type="eggNOG" id="COG0386">
    <property type="taxonomic scope" value="Bacteria"/>
</dbReference>
<keyword evidence="2 5" id="KW-0575">Peroxidase</keyword>
<dbReference type="FunFam" id="3.40.30.10:FF:000010">
    <property type="entry name" value="Glutathione peroxidase"/>
    <property type="match status" value="1"/>
</dbReference>